<evidence type="ECO:0000313" key="1">
    <source>
        <dbReference type="EMBL" id="SBT03686.1"/>
    </source>
</evidence>
<gene>
    <name evidence="1" type="ORF">PROAA_1090010</name>
</gene>
<reference evidence="1 2" key="1">
    <citation type="submission" date="2016-06" db="EMBL/GenBank/DDBJ databases">
        <authorList>
            <person name="Kjaerup R.B."/>
            <person name="Dalgaard T.S."/>
            <person name="Juul-Madsen H.R."/>
        </authorList>
    </citation>
    <scope>NUCLEOTIDE SEQUENCE [LARGE SCALE GENOMIC DNA]</scope>
    <source>
        <strain evidence="1">2</strain>
    </source>
</reference>
<name>A0A1A8XG46_9RHOO</name>
<organism evidence="1 2">
    <name type="scientific">Candidatus Propionivibrio aalborgensis</name>
    <dbReference type="NCBI Taxonomy" id="1860101"/>
    <lineage>
        <taxon>Bacteria</taxon>
        <taxon>Pseudomonadati</taxon>
        <taxon>Pseudomonadota</taxon>
        <taxon>Betaproteobacteria</taxon>
        <taxon>Rhodocyclales</taxon>
        <taxon>Rhodocyclaceae</taxon>
        <taxon>Propionivibrio</taxon>
    </lineage>
</organism>
<proteinExistence type="predicted"/>
<protein>
    <submittedName>
        <fullName evidence="1">Uncharacterized protein</fullName>
    </submittedName>
</protein>
<dbReference type="AlphaFoldDB" id="A0A1A8XG46"/>
<sequence>MNIIVRLAANLGMAALSAKGVHSSQLIFVTHVKRLCLSLVTPC</sequence>
<accession>A0A1A8XG46</accession>
<evidence type="ECO:0000313" key="2">
    <source>
        <dbReference type="Proteomes" id="UP000199600"/>
    </source>
</evidence>
<dbReference type="EMBL" id="FLQY01000012">
    <property type="protein sequence ID" value="SBT03686.1"/>
    <property type="molecule type" value="Genomic_DNA"/>
</dbReference>
<dbReference type="Proteomes" id="UP000199600">
    <property type="component" value="Unassembled WGS sequence"/>
</dbReference>
<keyword evidence="2" id="KW-1185">Reference proteome</keyword>